<keyword evidence="2" id="KW-0489">Methyltransferase</keyword>
<evidence type="ECO:0000256" key="1">
    <source>
        <dbReference type="ARBA" id="ARBA00001954"/>
    </source>
</evidence>
<dbReference type="InterPro" id="IPR005123">
    <property type="entry name" value="Oxoglu/Fe-dep_dioxygenase_dom"/>
</dbReference>
<dbReference type="Gene3D" id="3.40.390.10">
    <property type="entry name" value="Collagenase (Catalytic Domain)"/>
    <property type="match status" value="1"/>
</dbReference>
<dbReference type="GO" id="GO:0000049">
    <property type="term" value="F:tRNA binding"/>
    <property type="evidence" value="ECO:0007669"/>
    <property type="project" value="TreeGrafter"/>
</dbReference>
<dbReference type="GO" id="GO:0002098">
    <property type="term" value="P:tRNA wobble uridine modification"/>
    <property type="evidence" value="ECO:0007669"/>
    <property type="project" value="TreeGrafter"/>
</dbReference>
<evidence type="ECO:0000259" key="6">
    <source>
        <dbReference type="PROSITE" id="PS51471"/>
    </source>
</evidence>
<keyword evidence="8" id="KW-1185">Reference proteome</keyword>
<dbReference type="GO" id="GO:0005737">
    <property type="term" value="C:cytoplasm"/>
    <property type="evidence" value="ECO:0007669"/>
    <property type="project" value="TreeGrafter"/>
</dbReference>
<comment type="caution">
    <text evidence="7">The sequence shown here is derived from an EMBL/GenBank/DDBJ whole genome shotgun (WGS) entry which is preliminary data.</text>
</comment>
<dbReference type="GO" id="GO:0005634">
    <property type="term" value="C:nucleus"/>
    <property type="evidence" value="ECO:0007669"/>
    <property type="project" value="TreeGrafter"/>
</dbReference>
<dbReference type="SUPFAM" id="SSF55486">
    <property type="entry name" value="Metalloproteases ('zincins'), catalytic domain"/>
    <property type="match status" value="1"/>
</dbReference>
<dbReference type="PROSITE" id="PS51885">
    <property type="entry name" value="NEPRILYSIN"/>
    <property type="match status" value="1"/>
</dbReference>
<accession>A0A8S1CSD0</accession>
<dbReference type="InterPro" id="IPR024079">
    <property type="entry name" value="MetalloPept_cat_dom_sf"/>
</dbReference>
<dbReference type="Pfam" id="PF08241">
    <property type="entry name" value="Methyltransf_11"/>
    <property type="match status" value="1"/>
</dbReference>
<dbReference type="Pfam" id="PF13532">
    <property type="entry name" value="2OG-FeII_Oxy_2"/>
    <property type="match status" value="1"/>
</dbReference>
<evidence type="ECO:0000256" key="5">
    <source>
        <dbReference type="ARBA" id="ARBA00022884"/>
    </source>
</evidence>
<organism evidence="7 8">
    <name type="scientific">Cloeon dipterum</name>
    <dbReference type="NCBI Taxonomy" id="197152"/>
    <lineage>
        <taxon>Eukaryota</taxon>
        <taxon>Metazoa</taxon>
        <taxon>Ecdysozoa</taxon>
        <taxon>Arthropoda</taxon>
        <taxon>Hexapoda</taxon>
        <taxon>Insecta</taxon>
        <taxon>Pterygota</taxon>
        <taxon>Palaeoptera</taxon>
        <taxon>Ephemeroptera</taxon>
        <taxon>Pisciforma</taxon>
        <taxon>Baetidae</taxon>
        <taxon>Cloeon</taxon>
    </lineage>
</organism>
<evidence type="ECO:0000313" key="7">
    <source>
        <dbReference type="EMBL" id="CAB3373466.1"/>
    </source>
</evidence>
<dbReference type="SUPFAM" id="SSF53335">
    <property type="entry name" value="S-adenosyl-L-methionine-dependent methyltransferases"/>
    <property type="match status" value="1"/>
</dbReference>
<keyword evidence="4" id="KW-0862">Zinc</keyword>
<dbReference type="PROSITE" id="PS51471">
    <property type="entry name" value="FE2OG_OXY"/>
    <property type="match status" value="1"/>
</dbReference>
<dbReference type="GO" id="GO:0030488">
    <property type="term" value="P:tRNA methylation"/>
    <property type="evidence" value="ECO:0007669"/>
    <property type="project" value="TreeGrafter"/>
</dbReference>
<name>A0A8S1CSD0_9INSE</name>
<dbReference type="Gene3D" id="3.40.50.150">
    <property type="entry name" value="Vaccinia Virus protein VP39"/>
    <property type="match status" value="1"/>
</dbReference>
<dbReference type="SUPFAM" id="SSF51197">
    <property type="entry name" value="Clavaminate synthase-like"/>
    <property type="match status" value="1"/>
</dbReference>
<dbReference type="Gene3D" id="2.60.120.590">
    <property type="entry name" value="Alpha-ketoglutarate-dependent dioxygenase AlkB-like"/>
    <property type="match status" value="1"/>
</dbReference>
<dbReference type="InterPro" id="IPR000718">
    <property type="entry name" value="Peptidase_M13"/>
</dbReference>
<evidence type="ECO:0000313" key="8">
    <source>
        <dbReference type="Proteomes" id="UP000494165"/>
    </source>
</evidence>
<dbReference type="PANTHER" id="PTHR13069">
    <property type="entry name" value="ALKYLATED DNA REPAIR PROTEIN ALKB HOMOLOG 8"/>
    <property type="match status" value="1"/>
</dbReference>
<keyword evidence="3" id="KW-0808">Transferase</keyword>
<gene>
    <name evidence="7" type="ORF">CLODIP_2_CD15644</name>
</gene>
<evidence type="ECO:0000256" key="3">
    <source>
        <dbReference type="ARBA" id="ARBA00022679"/>
    </source>
</evidence>
<dbReference type="InterPro" id="IPR051422">
    <property type="entry name" value="AlkB_tRNA_MeTrf/Diox"/>
</dbReference>
<protein>
    <recommendedName>
        <fullName evidence="6">Fe2OG dioxygenase domain-containing protein</fullName>
    </recommendedName>
</protein>
<dbReference type="AlphaFoldDB" id="A0A8S1CSD0"/>
<dbReference type="InterPro" id="IPR027450">
    <property type="entry name" value="AlkB-like"/>
</dbReference>
<proteinExistence type="predicted"/>
<comment type="cofactor">
    <cofactor evidence="1">
        <name>Fe(2+)</name>
        <dbReference type="ChEBI" id="CHEBI:29033"/>
    </cofactor>
</comment>
<evidence type="ECO:0000256" key="2">
    <source>
        <dbReference type="ARBA" id="ARBA00022603"/>
    </source>
</evidence>
<keyword evidence="5" id="KW-0694">RNA-binding</keyword>
<dbReference type="PANTHER" id="PTHR13069:SF21">
    <property type="entry name" value="ALKYLATED DNA REPAIR PROTEIN ALKB HOMOLOG 8"/>
    <property type="match status" value="1"/>
</dbReference>
<dbReference type="FunFam" id="3.40.50.150:FF:000130">
    <property type="entry name" value="Alkylated DNA repair protein alkB homolog 8"/>
    <property type="match status" value="1"/>
</dbReference>
<dbReference type="GO" id="GO:0006508">
    <property type="term" value="P:proteolysis"/>
    <property type="evidence" value="ECO:0007669"/>
    <property type="project" value="InterPro"/>
</dbReference>
<dbReference type="GO" id="GO:0106335">
    <property type="term" value="F:tRNA (5-carboxymethyluridine(34)-5-O)-methyltransferase activity"/>
    <property type="evidence" value="ECO:0007669"/>
    <property type="project" value="TreeGrafter"/>
</dbReference>
<feature type="domain" description="Fe2OG dioxygenase" evidence="6">
    <location>
        <begin position="225"/>
        <end position="330"/>
    </location>
</feature>
<evidence type="ECO:0000256" key="4">
    <source>
        <dbReference type="ARBA" id="ARBA00022833"/>
    </source>
</evidence>
<reference evidence="7 8" key="1">
    <citation type="submission" date="2020-04" db="EMBL/GenBank/DDBJ databases">
        <authorList>
            <person name="Alioto T."/>
            <person name="Alioto T."/>
            <person name="Gomez Garrido J."/>
        </authorList>
    </citation>
    <scope>NUCLEOTIDE SEQUENCE [LARGE SCALE GENOMIC DNA]</scope>
</reference>
<dbReference type="EMBL" id="CADEPI010000085">
    <property type="protein sequence ID" value="CAB3373466.1"/>
    <property type="molecule type" value="Genomic_DNA"/>
</dbReference>
<dbReference type="InterPro" id="IPR037151">
    <property type="entry name" value="AlkB-like_sf"/>
</dbReference>
<dbReference type="Proteomes" id="UP000494165">
    <property type="component" value="Unassembled WGS sequence"/>
</dbReference>
<dbReference type="OrthoDB" id="271595at2759"/>
<sequence>MSFANMWCSNTSPTSVNNLFPGRSMVLGSLSKMDEFSEAWSCPKGSKMNPWKYSNILKEVHNVQISEKDTEFLAICNAGLTTGLSREIIMEALDETHVAAVKDIYFVENTSALNENTDCDFFVVFVKNIPEFSSHSEASLPAGLILLENFVTPEEEIALLKSIDWTRATPEQGQSLKHRQVRHFGYQFDYGSNKVDPEKPLDAKIPSVCSPVFDRMVQREITAWVPDQLTVNQYEPGQGIPPHVDTHSAFEDPILSLSLESDVVMEFRKSGVVVPVLLPRRSLLVMSGESRYAWTHGINPRKSDVVNCPDGKFSLVQRKRRTSFTFRRLLRRACTCAFSQFCDSQKENDVLSRENISKNCNETASKLENLHVHQVYEEIAGHFSETRHKPWPNVFSFVNKQVPGSVILDVGCGNGKYLGLNKRSFQVGCDMSQHLLKICREREFETFLSNCLALPFKDNSVDCCISIAVIHHLSTEDRRLNAISEMVRVLAPGGEALIYVWAKNQERDQQKSSYLKQCNNKPSEEKPAPISPFSLPVHTNRTQFCHSDLLVPWNLKQKGLKNSGLDSSDSEEVYFRYYHMFEEGELELLCNRLNNASVERSYYDQGNWCVVLKKAPTNKFP</sequence>
<dbReference type="GO" id="GO:0004222">
    <property type="term" value="F:metalloendopeptidase activity"/>
    <property type="evidence" value="ECO:0007669"/>
    <property type="project" value="InterPro"/>
</dbReference>
<dbReference type="InterPro" id="IPR013216">
    <property type="entry name" value="Methyltransf_11"/>
</dbReference>
<dbReference type="InterPro" id="IPR029063">
    <property type="entry name" value="SAM-dependent_MTases_sf"/>
</dbReference>
<dbReference type="CDD" id="cd02440">
    <property type="entry name" value="AdoMet_MTases"/>
    <property type="match status" value="1"/>
</dbReference>
<dbReference type="GO" id="GO:0008757">
    <property type="term" value="F:S-adenosylmethionine-dependent methyltransferase activity"/>
    <property type="evidence" value="ECO:0007669"/>
    <property type="project" value="InterPro"/>
</dbReference>